<accession>A0A7H0LHF0</accession>
<feature type="domain" description="Quercetin 2,3-dioxygenase C-terminal cupin" evidence="1">
    <location>
        <begin position="145"/>
        <end position="230"/>
    </location>
</feature>
<reference evidence="2 3" key="1">
    <citation type="submission" date="2020-09" db="EMBL/GenBank/DDBJ databases">
        <title>Sphingomonas sp., a new species isolated from pork steak.</title>
        <authorList>
            <person name="Heidler von Heilborn D."/>
        </authorList>
    </citation>
    <scope>NUCLEOTIDE SEQUENCE [LARGE SCALE GENOMIC DNA]</scope>
    <source>
        <strain evidence="3">S8-3T</strain>
    </source>
</reference>
<keyword evidence="3" id="KW-1185">Reference proteome</keyword>
<dbReference type="AlphaFoldDB" id="A0A7H0LHF0"/>
<dbReference type="Proteomes" id="UP000516148">
    <property type="component" value="Chromosome"/>
</dbReference>
<name>A0A7H0LHF0_9SPHN</name>
<dbReference type="KEGG" id="spap:H3Z74_20865"/>
<evidence type="ECO:0000313" key="2">
    <source>
        <dbReference type="EMBL" id="QNQ09103.1"/>
    </source>
</evidence>
<proteinExistence type="predicted"/>
<dbReference type="PANTHER" id="PTHR43212">
    <property type="entry name" value="QUERCETIN 2,3-DIOXYGENASE"/>
    <property type="match status" value="1"/>
</dbReference>
<dbReference type="SUPFAM" id="SSF51182">
    <property type="entry name" value="RmlC-like cupins"/>
    <property type="match status" value="1"/>
</dbReference>
<evidence type="ECO:0000259" key="1">
    <source>
        <dbReference type="Pfam" id="PF17954"/>
    </source>
</evidence>
<dbReference type="InterPro" id="IPR011051">
    <property type="entry name" value="RmlC_Cupin_sf"/>
</dbReference>
<organism evidence="2 3">
    <name type="scientific">Sphingomonas alpina</name>
    <dbReference type="NCBI Taxonomy" id="653931"/>
    <lineage>
        <taxon>Bacteria</taxon>
        <taxon>Pseudomonadati</taxon>
        <taxon>Pseudomonadota</taxon>
        <taxon>Alphaproteobacteria</taxon>
        <taxon>Sphingomonadales</taxon>
        <taxon>Sphingomonadaceae</taxon>
        <taxon>Sphingomonas</taxon>
    </lineage>
</organism>
<protein>
    <recommendedName>
        <fullName evidence="1">Quercetin 2,3-dioxygenase C-terminal cupin domain-containing protein</fullName>
    </recommendedName>
</protein>
<dbReference type="RefSeq" id="WP_187761426.1">
    <property type="nucleotide sequence ID" value="NZ_CP061038.1"/>
</dbReference>
<dbReference type="EMBL" id="CP061038">
    <property type="protein sequence ID" value="QNQ09103.1"/>
    <property type="molecule type" value="Genomic_DNA"/>
</dbReference>
<gene>
    <name evidence="2" type="ORF">H3Z74_20865</name>
</gene>
<dbReference type="InterPro" id="IPR012093">
    <property type="entry name" value="Pirin"/>
</dbReference>
<evidence type="ECO:0000313" key="3">
    <source>
        <dbReference type="Proteomes" id="UP000516148"/>
    </source>
</evidence>
<dbReference type="InterPro" id="IPR014710">
    <property type="entry name" value="RmlC-like_jellyroll"/>
</dbReference>
<dbReference type="Pfam" id="PF17954">
    <property type="entry name" value="Pirin_C_2"/>
    <property type="match status" value="1"/>
</dbReference>
<dbReference type="InterPro" id="IPR041602">
    <property type="entry name" value="Quercetinase_C"/>
</dbReference>
<sequence>MIELRPLDSHGRTRNERIDAVHHLAFSAFQDLRRIDWGDLVTLNHNLLPPRGEIRAQPIDGVDSLAIVRNGVIAHSGIFGPKCRAVTGEVMLVSPGRGMEHGYFNPGIRAADYFELRIRADALPDRPMHRTALFPTRSQVDEAVVIASPWPEDRGALRLHGSTRVHAARIRRRSEVSFRFDPGAMAYAVVLAGRLRVGDLTLGPGDGCAMRHERALTLRALDAAHILVVETVSL</sequence>
<dbReference type="PANTHER" id="PTHR43212:SF3">
    <property type="entry name" value="QUERCETIN 2,3-DIOXYGENASE"/>
    <property type="match status" value="1"/>
</dbReference>
<dbReference type="Gene3D" id="2.60.120.10">
    <property type="entry name" value="Jelly Rolls"/>
    <property type="match status" value="2"/>
</dbReference>